<dbReference type="Gene3D" id="3.30.420.10">
    <property type="entry name" value="Ribonuclease H-like superfamily/Ribonuclease H"/>
    <property type="match status" value="1"/>
</dbReference>
<evidence type="ECO:0000256" key="10">
    <source>
        <dbReference type="ARBA" id="ARBA00022759"/>
    </source>
</evidence>
<dbReference type="SUPFAM" id="SSF53098">
    <property type="entry name" value="Ribonuclease H-like"/>
    <property type="match status" value="1"/>
</dbReference>
<evidence type="ECO:0000256" key="15">
    <source>
        <dbReference type="ARBA" id="ARBA00022908"/>
    </source>
</evidence>
<proteinExistence type="predicted"/>
<evidence type="ECO:0000256" key="3">
    <source>
        <dbReference type="ARBA" id="ARBA00022612"/>
    </source>
</evidence>
<dbReference type="InterPro" id="IPR039537">
    <property type="entry name" value="Retrotran_Ty1/copia-like"/>
</dbReference>
<keyword evidence="9" id="KW-0064">Aspartyl protease</keyword>
<dbReference type="InterPro" id="IPR001584">
    <property type="entry name" value="Integrase_cat-core"/>
</dbReference>
<name>C9K7J1_ALTAL</name>
<keyword evidence="20" id="KW-0233">DNA recombination</keyword>
<dbReference type="GO" id="GO:0015074">
    <property type="term" value="P:DNA integration"/>
    <property type="evidence" value="ECO:0007669"/>
    <property type="project" value="UniProtKB-KW"/>
</dbReference>
<dbReference type="GO" id="GO:0006310">
    <property type="term" value="P:DNA recombination"/>
    <property type="evidence" value="ECO:0007669"/>
    <property type="project" value="UniProtKB-KW"/>
</dbReference>
<evidence type="ECO:0000256" key="8">
    <source>
        <dbReference type="ARBA" id="ARBA00022741"/>
    </source>
</evidence>
<keyword evidence="18" id="KW-0917">Virion maturation</keyword>
<dbReference type="GO" id="GO:0032196">
    <property type="term" value="P:transposition"/>
    <property type="evidence" value="ECO:0007669"/>
    <property type="project" value="UniProtKB-KW"/>
</dbReference>
<reference evidence="26" key="1">
    <citation type="submission" date="2009-10" db="EMBL/GenBank/DDBJ databases">
        <title>A Zn(II)2Cys6 transcription regulator encoded by the AMT gene cluster negatively controls AM-toxin production in the apple pathotype of Alternaria alternata.</title>
        <authorList>
            <person name="Harimoto Y."/>
            <person name="Kodama M."/>
            <person name="Yamamoto M."/>
            <person name="Otani H."/>
            <person name="Tsuge T."/>
        </authorList>
    </citation>
    <scope>NUCLEOTIDE SEQUENCE</scope>
    <source>
        <strain evidence="26">NBRC 8984</strain>
    </source>
</reference>
<feature type="compositionally biased region" description="Polar residues" evidence="24">
    <location>
        <begin position="939"/>
        <end position="960"/>
    </location>
</feature>
<dbReference type="GO" id="GO:0003964">
    <property type="term" value="F:RNA-directed DNA polymerase activity"/>
    <property type="evidence" value="ECO:0007669"/>
    <property type="project" value="UniProtKB-KW"/>
</dbReference>
<feature type="region of interest" description="Disordered" evidence="24">
    <location>
        <begin position="48"/>
        <end position="68"/>
    </location>
</feature>
<feature type="region of interest" description="Disordered" evidence="24">
    <location>
        <begin position="882"/>
        <end position="993"/>
    </location>
</feature>
<keyword evidence="12" id="KW-0067">ATP-binding</keyword>
<evidence type="ECO:0000313" key="26">
    <source>
        <dbReference type="EMBL" id="BAI44815.1"/>
    </source>
</evidence>
<evidence type="ECO:0000259" key="25">
    <source>
        <dbReference type="PROSITE" id="PS50994"/>
    </source>
</evidence>
<feature type="region of interest" description="Disordered" evidence="24">
    <location>
        <begin position="335"/>
        <end position="357"/>
    </location>
</feature>
<evidence type="ECO:0000256" key="24">
    <source>
        <dbReference type="SAM" id="MobiDB-lite"/>
    </source>
</evidence>
<gene>
    <name evidence="26" type="primary">TLS24</name>
</gene>
<dbReference type="GO" id="GO:0004519">
    <property type="term" value="F:endonuclease activity"/>
    <property type="evidence" value="ECO:0007669"/>
    <property type="project" value="UniProtKB-KW"/>
</dbReference>
<dbReference type="InterPro" id="IPR013103">
    <property type="entry name" value="RVT_2"/>
</dbReference>
<dbReference type="InterPro" id="IPR043502">
    <property type="entry name" value="DNA/RNA_pol_sf"/>
</dbReference>
<keyword evidence="19" id="KW-0238">DNA-binding</keyword>
<protein>
    <submittedName>
        <fullName evidence="26">Pol-like protein</fullName>
    </submittedName>
</protein>
<keyword evidence="7" id="KW-0479">Metal-binding</keyword>
<evidence type="ECO:0000256" key="5">
    <source>
        <dbReference type="ARBA" id="ARBA00022695"/>
    </source>
</evidence>
<dbReference type="GO" id="GO:0003887">
    <property type="term" value="F:DNA-directed DNA polymerase activity"/>
    <property type="evidence" value="ECO:0007669"/>
    <property type="project" value="UniProtKB-KW"/>
</dbReference>
<feature type="compositionally biased region" description="Basic residues" evidence="24">
    <location>
        <begin position="336"/>
        <end position="345"/>
    </location>
</feature>
<comment type="catalytic activity">
    <reaction evidence="22">
        <text>DNA(n) + a 2'-deoxyribonucleoside 5'-triphosphate = DNA(n+1) + diphosphate</text>
        <dbReference type="Rhea" id="RHEA:22508"/>
        <dbReference type="Rhea" id="RHEA-COMP:17339"/>
        <dbReference type="Rhea" id="RHEA-COMP:17340"/>
        <dbReference type="ChEBI" id="CHEBI:33019"/>
        <dbReference type="ChEBI" id="CHEBI:61560"/>
        <dbReference type="ChEBI" id="CHEBI:173112"/>
        <dbReference type="EC" id="2.7.7.49"/>
    </reaction>
</comment>
<dbReference type="PANTHER" id="PTHR42648:SF11">
    <property type="entry name" value="TRANSPOSON TY4-P GAG-POL POLYPROTEIN"/>
    <property type="match status" value="1"/>
</dbReference>
<dbReference type="SUPFAM" id="SSF56672">
    <property type="entry name" value="DNA/RNA polymerases"/>
    <property type="match status" value="1"/>
</dbReference>
<keyword evidence="21" id="KW-0511">Multifunctional enzyme</keyword>
<evidence type="ECO:0000256" key="17">
    <source>
        <dbReference type="ARBA" id="ARBA00022932"/>
    </source>
</evidence>
<dbReference type="InterPro" id="IPR054722">
    <property type="entry name" value="PolX-like_BBD"/>
</dbReference>
<keyword evidence="16" id="KW-0695">RNA-directed DNA polymerase</keyword>
<dbReference type="GO" id="GO:0006508">
    <property type="term" value="P:proteolysis"/>
    <property type="evidence" value="ECO:0007669"/>
    <property type="project" value="UniProtKB-KW"/>
</dbReference>
<keyword evidence="17" id="KW-0808">Transferase</keyword>
<evidence type="ECO:0000256" key="13">
    <source>
        <dbReference type="ARBA" id="ARBA00022842"/>
    </source>
</evidence>
<keyword evidence="4" id="KW-0645">Protease</keyword>
<comment type="catalytic activity">
    <reaction evidence="23">
        <text>DNA(n) + a 2'-deoxyribonucleoside 5'-triphosphate = DNA(n+1) + diphosphate</text>
        <dbReference type="Rhea" id="RHEA:22508"/>
        <dbReference type="Rhea" id="RHEA-COMP:17339"/>
        <dbReference type="Rhea" id="RHEA-COMP:17340"/>
        <dbReference type="ChEBI" id="CHEBI:33019"/>
        <dbReference type="ChEBI" id="CHEBI:61560"/>
        <dbReference type="ChEBI" id="CHEBI:173112"/>
        <dbReference type="EC" id="2.7.7.7"/>
    </reaction>
</comment>
<evidence type="ECO:0000256" key="14">
    <source>
        <dbReference type="ARBA" id="ARBA00022884"/>
    </source>
</evidence>
<keyword evidence="15" id="KW-0229">DNA integration</keyword>
<evidence type="ECO:0000256" key="6">
    <source>
        <dbReference type="ARBA" id="ARBA00022722"/>
    </source>
</evidence>
<dbReference type="GO" id="GO:0046872">
    <property type="term" value="F:metal ion binding"/>
    <property type="evidence" value="ECO:0007669"/>
    <property type="project" value="UniProtKB-KW"/>
</dbReference>
<dbReference type="CDD" id="cd09272">
    <property type="entry name" value="RNase_HI_RT_Ty1"/>
    <property type="match status" value="1"/>
</dbReference>
<evidence type="ECO:0000256" key="2">
    <source>
        <dbReference type="ARBA" id="ARBA00022578"/>
    </source>
</evidence>
<keyword evidence="11" id="KW-0378">Hydrolase</keyword>
<evidence type="ECO:0000256" key="19">
    <source>
        <dbReference type="ARBA" id="ARBA00023125"/>
    </source>
</evidence>
<evidence type="ECO:0000256" key="20">
    <source>
        <dbReference type="ARBA" id="ARBA00023172"/>
    </source>
</evidence>
<keyword evidence="10" id="KW-0255">Endonuclease</keyword>
<dbReference type="Pfam" id="PF25597">
    <property type="entry name" value="SH3_retrovirus"/>
    <property type="match status" value="1"/>
</dbReference>
<keyword evidence="14" id="KW-0694">RNA-binding</keyword>
<dbReference type="InterPro" id="IPR012337">
    <property type="entry name" value="RNaseH-like_sf"/>
</dbReference>
<keyword evidence="6" id="KW-0540">Nuclease</keyword>
<dbReference type="PANTHER" id="PTHR42648">
    <property type="entry name" value="TRANSPOSASE, PUTATIVE-RELATED"/>
    <property type="match status" value="1"/>
</dbReference>
<dbReference type="InterPro" id="IPR036397">
    <property type="entry name" value="RNaseH_sf"/>
</dbReference>
<feature type="compositionally biased region" description="Polar residues" evidence="24">
    <location>
        <begin position="896"/>
        <end position="924"/>
    </location>
</feature>
<dbReference type="EMBL" id="AB525200">
    <property type="protein sequence ID" value="BAI44815.1"/>
    <property type="molecule type" value="Genomic_DNA"/>
</dbReference>
<feature type="domain" description="Integrase catalytic" evidence="25">
    <location>
        <begin position="611"/>
        <end position="780"/>
    </location>
</feature>
<dbReference type="Pfam" id="PF07727">
    <property type="entry name" value="RVT_2"/>
    <property type="match status" value="1"/>
</dbReference>
<keyword evidence="13" id="KW-0460">Magnesium</keyword>
<organism evidence="26">
    <name type="scientific">Alternaria alternata</name>
    <name type="common">Alternaria rot fungus</name>
    <name type="synonym">Torula alternata</name>
    <dbReference type="NCBI Taxonomy" id="5599"/>
    <lineage>
        <taxon>Eukaryota</taxon>
        <taxon>Fungi</taxon>
        <taxon>Dikarya</taxon>
        <taxon>Ascomycota</taxon>
        <taxon>Pezizomycotina</taxon>
        <taxon>Dothideomycetes</taxon>
        <taxon>Pleosporomycetidae</taxon>
        <taxon>Pleosporales</taxon>
        <taxon>Pleosporineae</taxon>
        <taxon>Pleosporaceae</taxon>
        <taxon>Alternaria</taxon>
        <taxon>Alternaria sect. Alternaria</taxon>
        <taxon>Alternaria alternata complex</taxon>
    </lineage>
</organism>
<dbReference type="GO" id="GO:0004190">
    <property type="term" value="F:aspartic-type endopeptidase activity"/>
    <property type="evidence" value="ECO:0007669"/>
    <property type="project" value="UniProtKB-KW"/>
</dbReference>
<evidence type="ECO:0000256" key="1">
    <source>
        <dbReference type="ARBA" id="ARBA00002180"/>
    </source>
</evidence>
<keyword evidence="8" id="KW-0547">Nucleotide-binding</keyword>
<evidence type="ECO:0000256" key="4">
    <source>
        <dbReference type="ARBA" id="ARBA00022670"/>
    </source>
</evidence>
<evidence type="ECO:0000256" key="21">
    <source>
        <dbReference type="ARBA" id="ARBA00023268"/>
    </source>
</evidence>
<dbReference type="GO" id="GO:0005634">
    <property type="term" value="C:nucleus"/>
    <property type="evidence" value="ECO:0007669"/>
    <property type="project" value="UniProtKB-ARBA"/>
</dbReference>
<keyword evidence="17" id="KW-0239">DNA-directed DNA polymerase</keyword>
<sequence>MSTRSVSSDIILQGRNNWELWIFVIKRLAEAGDVWEYIDPDRVVQPLQKPEKPIRPSASINEDGSPATEPGLEAFSQYNADVNTYYKEIKEYRRLKDKLGQVEAHITKTINQDLLYHIKDKDSVHQQLKALQELHSPTTADQEYQVQKAYELARVLHARQSNIEDWCNDFLAAYSRAQQLKLPEVHGFRPHKDLIRAIKQIDSGYSATIAIEVFKAEETWSRHRDQPLPHESQLQTLLGNFLRYYRTTYSRKANIQAGAFAAKFNNEESPYSKKRGRYNNQPTKPCLCGDIHFWGQCPYIDTSQRPRGFVEDPEKAKKISDYEFKDKKGLLNKIREKNRRHKKLKTGNPDQKADSDSIEIDAGDDPIEHTSHHAYAVFLSAFNHEPPHYHHPLLHSWTLDPATDVHICNNTTEFQWKAPAAPDDIVLAGASEARIEAWGEVNIPLTTAKGTKTTTLKRVALIPTFFTSLVSLARLSSSNVHFDSGESILYRAGTPRERIADLTRSGGHWLLVHRTEPVQCAAPHTTLHAFYATNKRRLQYSALPIRPRTLAKTQLHVLLGHAGSDAIDHLVNNVIGITPPTGDSPKTINCEECSQNKGHQVISRRIGHEIGASRPFETVAIDLIGLDVSAYNGHRYVFHGIDLYTKFHFAYTISKRDKATLLDVIRRLDRSIKREFNSTVTFLIADDERGYGITDDSARAYCHQEGIRFQTRAPHVKEQNGSAERSGKSLIDRSRSMRVSSNLPLALSPEIYMCAAYLLNRTPTKALGWKTPFEMAYGKKPSLAHLKLYGCRAYALRQQIPRGDKLSPRSLVGYLVGYESSNVYRIWLPGARSRAHQGKVVRVRDVTFKETMFYQSNEDEAEPILQGSDLEEFIQTYRMPTLHDPEDTSEDEIENSEQPTIQPTSTEERQPQLNQANQDKTTQRSTFPTPAPTSPSNTNIQRSQSIQASTQGLHSDLQIQQRREPSPDRASSSRKRKRHISVDSNLAQNRELIDSNLRPSHILSEGAKRPRKPARKSSNFFVSTYWSTFVAASAKAPKTQFHLTALPPEPRFYKDVMKLPYPHKEGFIRAMQQEIDTVKRKDTYEKVTWSNFDAQKNELLPLLWVFKYKLDSEGYLTKYKARICVRGDLQTTAEDTYAATLAMRIFRALMAIAAYFNMEIRQYDAVNAFTNARLTNPVYCHLPEGFSDNEHLWKLNRALYGLKTSPLLWYKELTQTFTELGLHEVKDAPCLWKNDKLLVFFYVDDIVVLCLPAHTATLDNFERRLLHRYEIRSLGELKVFCGTEVRRDRDNGTIWLSQASYIDKIAHKYPSPKAFSRPPSTPLPLEEMLPSDEPKYDTNTHRYAQLVGSIGYIAGATRPDVAKAHSKLAEFLINPSQRHIDAAYQTIAYLQNTRDQALHYNASISTDAAYISDQCEPDFYGATDASYADHKATRRSSQGYIFFLFGGPVDWKATLQRCVTKSTTEAELIAASSAGTELIWWWRVFRDIGFDPNNEQLLYCDNQQTIRLLKAATPRLKTSLRHVDIHHHWLRQESQSNQINISYTQTNCQPADGLTKLLPRQKHEHWVSLLHFKHFPTSEQQAL</sequence>
<evidence type="ECO:0000256" key="18">
    <source>
        <dbReference type="ARBA" id="ARBA00023113"/>
    </source>
</evidence>
<evidence type="ECO:0000256" key="9">
    <source>
        <dbReference type="ARBA" id="ARBA00022750"/>
    </source>
</evidence>
<accession>C9K7J1</accession>
<evidence type="ECO:0000256" key="16">
    <source>
        <dbReference type="ARBA" id="ARBA00022918"/>
    </source>
</evidence>
<evidence type="ECO:0000256" key="23">
    <source>
        <dbReference type="ARBA" id="ARBA00049244"/>
    </source>
</evidence>
<dbReference type="Pfam" id="PF22936">
    <property type="entry name" value="Pol_BBD"/>
    <property type="match status" value="1"/>
</dbReference>
<dbReference type="GO" id="GO:0003677">
    <property type="term" value="F:DNA binding"/>
    <property type="evidence" value="ECO:0007669"/>
    <property type="project" value="UniProtKB-KW"/>
</dbReference>
<dbReference type="InterPro" id="IPR057670">
    <property type="entry name" value="SH3_retrovirus"/>
</dbReference>
<dbReference type="PROSITE" id="PS50994">
    <property type="entry name" value="INTEGRASE"/>
    <property type="match status" value="1"/>
</dbReference>
<evidence type="ECO:0000256" key="7">
    <source>
        <dbReference type="ARBA" id="ARBA00022723"/>
    </source>
</evidence>
<evidence type="ECO:0000256" key="22">
    <source>
        <dbReference type="ARBA" id="ARBA00048173"/>
    </source>
</evidence>
<keyword evidence="5" id="KW-0548">Nucleotidyltransferase</keyword>
<evidence type="ECO:0000256" key="11">
    <source>
        <dbReference type="ARBA" id="ARBA00022801"/>
    </source>
</evidence>
<dbReference type="GO" id="GO:0005524">
    <property type="term" value="F:ATP binding"/>
    <property type="evidence" value="ECO:0007669"/>
    <property type="project" value="UniProtKB-KW"/>
</dbReference>
<keyword evidence="3" id="KW-1188">Viral release from host cell</keyword>
<evidence type="ECO:0000256" key="12">
    <source>
        <dbReference type="ARBA" id="ARBA00022840"/>
    </source>
</evidence>
<comment type="function">
    <text evidence="1">The aspartyl protease (PR) mediates the proteolytic cleavages of the Gag and Gag-Pol polyproteins after assembly of the VLP.</text>
</comment>
<dbReference type="GO" id="GO:0003723">
    <property type="term" value="F:RNA binding"/>
    <property type="evidence" value="ECO:0007669"/>
    <property type="project" value="UniProtKB-KW"/>
</dbReference>
<keyword evidence="2" id="KW-0815">Transposition</keyword>